<dbReference type="EMBL" id="JBITLV010000002">
    <property type="protein sequence ID" value="MFI7587096.1"/>
    <property type="molecule type" value="Genomic_DNA"/>
</dbReference>
<feature type="region of interest" description="Disordered" evidence="1">
    <location>
        <begin position="68"/>
        <end position="96"/>
    </location>
</feature>
<comment type="caution">
    <text evidence="2">The sequence shown here is derived from an EMBL/GenBank/DDBJ whole genome shotgun (WGS) entry which is preliminary data.</text>
</comment>
<organism evidence="2 3">
    <name type="scientific">Spongisporangium articulatum</name>
    <dbReference type="NCBI Taxonomy" id="3362603"/>
    <lineage>
        <taxon>Bacteria</taxon>
        <taxon>Bacillati</taxon>
        <taxon>Actinomycetota</taxon>
        <taxon>Actinomycetes</taxon>
        <taxon>Kineosporiales</taxon>
        <taxon>Kineosporiaceae</taxon>
        <taxon>Spongisporangium</taxon>
    </lineage>
</organism>
<dbReference type="RefSeq" id="WP_398278064.1">
    <property type="nucleotide sequence ID" value="NZ_JBITLV010000002.1"/>
</dbReference>
<evidence type="ECO:0000256" key="1">
    <source>
        <dbReference type="SAM" id="MobiDB-lite"/>
    </source>
</evidence>
<protein>
    <submittedName>
        <fullName evidence="2">Uncharacterized protein</fullName>
    </submittedName>
</protein>
<evidence type="ECO:0000313" key="2">
    <source>
        <dbReference type="EMBL" id="MFI7587096.1"/>
    </source>
</evidence>
<accession>A0ABW8AL70</accession>
<keyword evidence="3" id="KW-1185">Reference proteome</keyword>
<proteinExistence type="predicted"/>
<feature type="compositionally biased region" description="Polar residues" evidence="1">
    <location>
        <begin position="87"/>
        <end position="96"/>
    </location>
</feature>
<gene>
    <name evidence="2" type="ORF">ACIB24_08490</name>
</gene>
<evidence type="ECO:0000313" key="3">
    <source>
        <dbReference type="Proteomes" id="UP001612915"/>
    </source>
</evidence>
<name>A0ABW8AL70_9ACTN</name>
<reference evidence="2 3" key="1">
    <citation type="submission" date="2024-10" db="EMBL/GenBank/DDBJ databases">
        <title>The Natural Products Discovery Center: Release of the First 8490 Sequenced Strains for Exploring Actinobacteria Biosynthetic Diversity.</title>
        <authorList>
            <person name="Kalkreuter E."/>
            <person name="Kautsar S.A."/>
            <person name="Yang D."/>
            <person name="Bader C.D."/>
            <person name="Teijaro C.N."/>
            <person name="Fluegel L."/>
            <person name="Davis C.M."/>
            <person name="Simpson J.R."/>
            <person name="Lauterbach L."/>
            <person name="Steele A.D."/>
            <person name="Gui C."/>
            <person name="Meng S."/>
            <person name="Li G."/>
            <person name="Viehrig K."/>
            <person name="Ye F."/>
            <person name="Su P."/>
            <person name="Kiefer A.F."/>
            <person name="Nichols A."/>
            <person name="Cepeda A.J."/>
            <person name="Yan W."/>
            <person name="Fan B."/>
            <person name="Jiang Y."/>
            <person name="Adhikari A."/>
            <person name="Zheng C.-J."/>
            <person name="Schuster L."/>
            <person name="Cowan T.M."/>
            <person name="Smanski M.J."/>
            <person name="Chevrette M.G."/>
            <person name="De Carvalho L.P.S."/>
            <person name="Shen B."/>
        </authorList>
    </citation>
    <scope>NUCLEOTIDE SEQUENCE [LARGE SCALE GENOMIC DNA]</scope>
    <source>
        <strain evidence="2 3">NPDC049639</strain>
    </source>
</reference>
<feature type="compositionally biased region" description="Polar residues" evidence="1">
    <location>
        <begin position="68"/>
        <end position="77"/>
    </location>
</feature>
<dbReference type="Proteomes" id="UP001612915">
    <property type="component" value="Unassembled WGS sequence"/>
</dbReference>
<sequence>MGDGFDADTAALLQIGQELVDSAAQLGSAVPVLAVTPDAGASSNEVAGAFRALAAALDGVAEKLLSMGNDTGTSADTYQKAEDANDGTVNSIEVGP</sequence>